<comment type="caution">
    <text evidence="4">The sequence shown here is derived from an EMBL/GenBank/DDBJ whole genome shotgun (WGS) entry which is preliminary data.</text>
</comment>
<keyword evidence="5" id="KW-1185">Reference proteome</keyword>
<dbReference type="PROSITE" id="PS51762">
    <property type="entry name" value="GH16_2"/>
    <property type="match status" value="1"/>
</dbReference>
<dbReference type="Proteomes" id="UP001301769">
    <property type="component" value="Unassembled WGS sequence"/>
</dbReference>
<accession>A0AAN6Y4G2</accession>
<protein>
    <submittedName>
        <fullName evidence="4">Glycoside hydrolase</fullName>
    </submittedName>
</protein>
<sequence>MIFFKTVSRLAGAVLVAGLPRAVVAAGSNNYTLTTLYDQWNFFKEFDFQTFDPANGFVKYVDAVTANKDKLAGYTDGLIYLGVDHTNKSTMGAMGGRPSVRVNSTKQFNGGLFVVDIVHMPSGKTDNDSCGLWPAFWLSGSTWPVDGEIDIIEGRNTQSTPINTFHTGDNCTDMSNEGSREGTILRGTVCKGGTGCRQDATIKGAYGADLNSAGGGIFVLEWAEDHLSQWFFGRDTKMPASVSAAIASISSATPDYSSSVPPKPALQIDVSGFGTPITRFNSGPKCSIKDNMRNNNIIINTDFCGWAGKAEEWGTNEICSKLGSSCDEYVANHPEAFKDAYWLIRSISVYQKSGDDAPGATGNSTTSRHKREQNGIGGFRKEL</sequence>
<keyword evidence="2" id="KW-0732">Signal</keyword>
<dbReference type="InterPro" id="IPR013320">
    <property type="entry name" value="ConA-like_dom_sf"/>
</dbReference>
<dbReference type="PANTHER" id="PTHR10963">
    <property type="entry name" value="GLYCOSYL HYDROLASE-RELATED"/>
    <property type="match status" value="1"/>
</dbReference>
<organism evidence="4 5">
    <name type="scientific">Rhypophila decipiens</name>
    <dbReference type="NCBI Taxonomy" id="261697"/>
    <lineage>
        <taxon>Eukaryota</taxon>
        <taxon>Fungi</taxon>
        <taxon>Dikarya</taxon>
        <taxon>Ascomycota</taxon>
        <taxon>Pezizomycotina</taxon>
        <taxon>Sordariomycetes</taxon>
        <taxon>Sordariomycetidae</taxon>
        <taxon>Sordariales</taxon>
        <taxon>Naviculisporaceae</taxon>
        <taxon>Rhypophila</taxon>
    </lineage>
</organism>
<name>A0AAN6Y4G2_9PEZI</name>
<feature type="chain" id="PRO_5042818448" evidence="2">
    <location>
        <begin position="26"/>
        <end position="383"/>
    </location>
</feature>
<dbReference type="Pfam" id="PF26113">
    <property type="entry name" value="GH16_XgeA"/>
    <property type="match status" value="1"/>
</dbReference>
<dbReference type="EMBL" id="MU858126">
    <property type="protein sequence ID" value="KAK4212493.1"/>
    <property type="molecule type" value="Genomic_DNA"/>
</dbReference>
<dbReference type="GO" id="GO:0004553">
    <property type="term" value="F:hydrolase activity, hydrolyzing O-glycosyl compounds"/>
    <property type="evidence" value="ECO:0007669"/>
    <property type="project" value="InterPro"/>
</dbReference>
<evidence type="ECO:0000256" key="1">
    <source>
        <dbReference type="SAM" id="MobiDB-lite"/>
    </source>
</evidence>
<reference evidence="4" key="1">
    <citation type="journal article" date="2023" name="Mol. Phylogenet. Evol.">
        <title>Genome-scale phylogeny and comparative genomics of the fungal order Sordariales.</title>
        <authorList>
            <person name="Hensen N."/>
            <person name="Bonometti L."/>
            <person name="Westerberg I."/>
            <person name="Brannstrom I.O."/>
            <person name="Guillou S."/>
            <person name="Cros-Aarteil S."/>
            <person name="Calhoun S."/>
            <person name="Haridas S."/>
            <person name="Kuo A."/>
            <person name="Mondo S."/>
            <person name="Pangilinan J."/>
            <person name="Riley R."/>
            <person name="LaButti K."/>
            <person name="Andreopoulos B."/>
            <person name="Lipzen A."/>
            <person name="Chen C."/>
            <person name="Yan M."/>
            <person name="Daum C."/>
            <person name="Ng V."/>
            <person name="Clum A."/>
            <person name="Steindorff A."/>
            <person name="Ohm R.A."/>
            <person name="Martin F."/>
            <person name="Silar P."/>
            <person name="Natvig D.O."/>
            <person name="Lalanne C."/>
            <person name="Gautier V."/>
            <person name="Ament-Velasquez S.L."/>
            <person name="Kruys A."/>
            <person name="Hutchinson M.I."/>
            <person name="Powell A.J."/>
            <person name="Barry K."/>
            <person name="Miller A.N."/>
            <person name="Grigoriev I.V."/>
            <person name="Debuchy R."/>
            <person name="Gladieux P."/>
            <person name="Hiltunen Thoren M."/>
            <person name="Johannesson H."/>
        </authorList>
    </citation>
    <scope>NUCLEOTIDE SEQUENCE</scope>
    <source>
        <strain evidence="4">PSN293</strain>
    </source>
</reference>
<evidence type="ECO:0000313" key="4">
    <source>
        <dbReference type="EMBL" id="KAK4212493.1"/>
    </source>
</evidence>
<reference evidence="4" key="2">
    <citation type="submission" date="2023-05" db="EMBL/GenBank/DDBJ databases">
        <authorList>
            <consortium name="Lawrence Berkeley National Laboratory"/>
            <person name="Steindorff A."/>
            <person name="Hensen N."/>
            <person name="Bonometti L."/>
            <person name="Westerberg I."/>
            <person name="Brannstrom I.O."/>
            <person name="Guillou S."/>
            <person name="Cros-Aarteil S."/>
            <person name="Calhoun S."/>
            <person name="Haridas S."/>
            <person name="Kuo A."/>
            <person name="Mondo S."/>
            <person name="Pangilinan J."/>
            <person name="Riley R."/>
            <person name="Labutti K."/>
            <person name="Andreopoulos B."/>
            <person name="Lipzen A."/>
            <person name="Chen C."/>
            <person name="Yanf M."/>
            <person name="Daum C."/>
            <person name="Ng V."/>
            <person name="Clum A."/>
            <person name="Ohm R."/>
            <person name="Martin F."/>
            <person name="Silar P."/>
            <person name="Natvig D."/>
            <person name="Lalanne C."/>
            <person name="Gautier V."/>
            <person name="Ament-Velasquez S.L."/>
            <person name="Kruys A."/>
            <person name="Hutchinson M.I."/>
            <person name="Powell A.J."/>
            <person name="Barry K."/>
            <person name="Miller A.N."/>
            <person name="Grigoriev I.V."/>
            <person name="Debuchy R."/>
            <person name="Gladieux P."/>
            <person name="Thoren M.H."/>
            <person name="Johannesson H."/>
        </authorList>
    </citation>
    <scope>NUCLEOTIDE SEQUENCE</scope>
    <source>
        <strain evidence="4">PSN293</strain>
    </source>
</reference>
<proteinExistence type="predicted"/>
<evidence type="ECO:0000256" key="2">
    <source>
        <dbReference type="SAM" id="SignalP"/>
    </source>
</evidence>
<feature type="domain" description="GH16" evidence="3">
    <location>
        <begin position="37"/>
        <end position="355"/>
    </location>
</feature>
<dbReference type="PANTHER" id="PTHR10963:SF24">
    <property type="entry name" value="GLYCOSIDASE C21B10.07-RELATED"/>
    <property type="match status" value="1"/>
</dbReference>
<dbReference type="Gene3D" id="2.60.120.200">
    <property type="match status" value="1"/>
</dbReference>
<evidence type="ECO:0000313" key="5">
    <source>
        <dbReference type="Proteomes" id="UP001301769"/>
    </source>
</evidence>
<feature type="signal peptide" evidence="2">
    <location>
        <begin position="1"/>
        <end position="25"/>
    </location>
</feature>
<dbReference type="InterPro" id="IPR050546">
    <property type="entry name" value="Glycosyl_Hydrlase_16"/>
</dbReference>
<dbReference type="InterPro" id="IPR000757">
    <property type="entry name" value="Beta-glucanase-like"/>
</dbReference>
<evidence type="ECO:0000259" key="3">
    <source>
        <dbReference type="PROSITE" id="PS51762"/>
    </source>
</evidence>
<dbReference type="SUPFAM" id="SSF49899">
    <property type="entry name" value="Concanavalin A-like lectins/glucanases"/>
    <property type="match status" value="1"/>
</dbReference>
<dbReference type="AlphaFoldDB" id="A0AAN6Y4G2"/>
<gene>
    <name evidence="4" type="ORF">QBC37DRAFT_192711</name>
</gene>
<dbReference type="GO" id="GO:0009251">
    <property type="term" value="P:glucan catabolic process"/>
    <property type="evidence" value="ECO:0007669"/>
    <property type="project" value="TreeGrafter"/>
</dbReference>
<keyword evidence="4" id="KW-0378">Hydrolase</keyword>
<feature type="region of interest" description="Disordered" evidence="1">
    <location>
        <begin position="353"/>
        <end position="383"/>
    </location>
</feature>